<keyword evidence="4" id="KW-1185">Reference proteome</keyword>
<dbReference type="RefSeq" id="WP_163941722.1">
    <property type="nucleotide sequence ID" value="NZ_JAAFZH010000001.1"/>
</dbReference>
<keyword evidence="2" id="KW-0472">Membrane</keyword>
<proteinExistence type="predicted"/>
<protein>
    <submittedName>
        <fullName evidence="3">Uncharacterized protein</fullName>
    </submittedName>
</protein>
<dbReference type="EMBL" id="JAAFZH010000001">
    <property type="protein sequence ID" value="NDU93541.1"/>
    <property type="molecule type" value="Genomic_DNA"/>
</dbReference>
<gene>
    <name evidence="3" type="ORF">GK108_01540</name>
</gene>
<evidence type="ECO:0000313" key="3">
    <source>
        <dbReference type="EMBL" id="NDU93541.1"/>
    </source>
</evidence>
<feature type="compositionally biased region" description="Basic and acidic residues" evidence="1">
    <location>
        <begin position="182"/>
        <end position="193"/>
    </location>
</feature>
<dbReference type="AlphaFoldDB" id="A0A6L9L341"/>
<accession>A0A6L9L341</accession>
<evidence type="ECO:0000313" key="4">
    <source>
        <dbReference type="Proteomes" id="UP000474175"/>
    </source>
</evidence>
<feature type="region of interest" description="Disordered" evidence="1">
    <location>
        <begin position="239"/>
        <end position="262"/>
    </location>
</feature>
<evidence type="ECO:0000256" key="2">
    <source>
        <dbReference type="SAM" id="Phobius"/>
    </source>
</evidence>
<comment type="caution">
    <text evidence="3">The sequence shown here is derived from an EMBL/GenBank/DDBJ whole genome shotgun (WGS) entry which is preliminary data.</text>
</comment>
<reference evidence="3 4" key="1">
    <citation type="submission" date="2020-02" db="EMBL/GenBank/DDBJ databases">
        <title>Draft genome sequence of two Spirosoma agri KCTC 52727 and Spirosoma terrae KCTC 52035.</title>
        <authorList>
            <person name="Rojas J."/>
            <person name="Ambika Manirajan B."/>
            <person name="Suarez C."/>
            <person name="Ratering S."/>
            <person name="Schnell S."/>
        </authorList>
    </citation>
    <scope>NUCLEOTIDE SEQUENCE [LARGE SCALE GENOMIC DNA]</scope>
    <source>
        <strain evidence="3 4">KCTC 52035</strain>
    </source>
</reference>
<feature type="region of interest" description="Disordered" evidence="1">
    <location>
        <begin position="92"/>
        <end position="217"/>
    </location>
</feature>
<feature type="compositionally biased region" description="Polar residues" evidence="1">
    <location>
        <begin position="136"/>
        <end position="145"/>
    </location>
</feature>
<feature type="compositionally biased region" description="Basic and acidic residues" evidence="1">
    <location>
        <begin position="101"/>
        <end position="114"/>
    </location>
</feature>
<organism evidence="3 4">
    <name type="scientific">Spirosoma terrae</name>
    <dbReference type="NCBI Taxonomy" id="1968276"/>
    <lineage>
        <taxon>Bacteria</taxon>
        <taxon>Pseudomonadati</taxon>
        <taxon>Bacteroidota</taxon>
        <taxon>Cytophagia</taxon>
        <taxon>Cytophagales</taxon>
        <taxon>Cytophagaceae</taxon>
        <taxon>Spirosoma</taxon>
    </lineage>
</organism>
<evidence type="ECO:0000256" key="1">
    <source>
        <dbReference type="SAM" id="MobiDB-lite"/>
    </source>
</evidence>
<feature type="compositionally biased region" description="Polar residues" evidence="1">
    <location>
        <begin position="194"/>
        <end position="209"/>
    </location>
</feature>
<sequence>MKKHTERQPIDDLFARKLGNMSLPPSSDGFERLQARMGKQKQEAKIVIWKNPVVHRYMAAAACLLIVCLFGWLYWPSGQSTDNGNVAAVGENKKQVASNKPKPDADNKPVETAKTDTAAPNMSPGSGKNILETENEQLATTSNNEVKAIENPLKKQSKKQRNVEDNSSLPATDLPAVAQNKPLEDPTKPERASLESSKPITAPQEQPTVAANKETPHSERVLVVTIAEPEALVAARQAAKTSVEEKSAKTVGDNQEKESKPNLWQQVKRFKQGEVLARGDDGENERGLLGRAYNGLKHSFDKEKSSKQ</sequence>
<dbReference type="Proteomes" id="UP000474175">
    <property type="component" value="Unassembled WGS sequence"/>
</dbReference>
<keyword evidence="2" id="KW-0812">Transmembrane</keyword>
<name>A0A6L9L341_9BACT</name>
<keyword evidence="2" id="KW-1133">Transmembrane helix</keyword>
<feature type="transmembrane region" description="Helical" evidence="2">
    <location>
        <begin position="57"/>
        <end position="75"/>
    </location>
</feature>
<feature type="compositionally biased region" description="Basic and acidic residues" evidence="1">
    <location>
        <begin position="242"/>
        <end position="260"/>
    </location>
</feature>